<comment type="caution">
    <text evidence="3">The sequence shown here is derived from an EMBL/GenBank/DDBJ whole genome shotgun (WGS) entry which is preliminary data.</text>
</comment>
<dbReference type="InterPro" id="IPR016181">
    <property type="entry name" value="Acyl_CoA_acyltransferase"/>
</dbReference>
<sequence>MEIELLSPRAATDAGLVAALTAMVNRAYADGEQGLWRDSVPRTSEADLAGLIALGEIAVARLSGDLAGLVRVQQLSPTLGEFGLLVAATEHKGAGVGRELVRFAEDRARGLGLPGMQLELLVPRTGSHPVKEFLRAWYTRLGYREAGSGELADAHPQLAPLLAVPCTFLIFRKDLQRRPAQPTQVRADGRAASRSGGMGRPQSSQMP</sequence>
<dbReference type="OrthoDB" id="9805924at2"/>
<dbReference type="Proteomes" id="UP000239209">
    <property type="component" value="Unassembled WGS sequence"/>
</dbReference>
<dbReference type="InterPro" id="IPR000182">
    <property type="entry name" value="GNAT_dom"/>
</dbReference>
<dbReference type="Gene3D" id="3.40.630.30">
    <property type="match status" value="1"/>
</dbReference>
<protein>
    <submittedName>
        <fullName evidence="3">Acetyltransferase (GNAT) family protein</fullName>
    </submittedName>
</protein>
<dbReference type="SUPFAM" id="SSF55729">
    <property type="entry name" value="Acyl-CoA N-acyltransferases (Nat)"/>
    <property type="match status" value="1"/>
</dbReference>
<evidence type="ECO:0000256" key="1">
    <source>
        <dbReference type="SAM" id="MobiDB-lite"/>
    </source>
</evidence>
<reference evidence="3 4" key="1">
    <citation type="submission" date="2018-03" db="EMBL/GenBank/DDBJ databases">
        <title>Genomic Encyclopedia of Archaeal and Bacterial Type Strains, Phase II (KMG-II): from individual species to whole genera.</title>
        <authorList>
            <person name="Goeker M."/>
        </authorList>
    </citation>
    <scope>NUCLEOTIDE SEQUENCE [LARGE SCALE GENOMIC DNA]</scope>
    <source>
        <strain evidence="3 4">DSM 45348</strain>
    </source>
</reference>
<dbReference type="CDD" id="cd04301">
    <property type="entry name" value="NAT_SF"/>
    <property type="match status" value="1"/>
</dbReference>
<gene>
    <name evidence="3" type="ORF">CLV70_1147</name>
</gene>
<dbReference type="GO" id="GO:0016747">
    <property type="term" value="F:acyltransferase activity, transferring groups other than amino-acyl groups"/>
    <property type="evidence" value="ECO:0007669"/>
    <property type="project" value="InterPro"/>
</dbReference>
<keyword evidence="4" id="KW-1185">Reference proteome</keyword>
<feature type="region of interest" description="Disordered" evidence="1">
    <location>
        <begin position="179"/>
        <end position="207"/>
    </location>
</feature>
<evidence type="ECO:0000313" key="3">
    <source>
        <dbReference type="EMBL" id="PRY23877.1"/>
    </source>
</evidence>
<dbReference type="AlphaFoldDB" id="A0A2T0RRY1"/>
<evidence type="ECO:0000259" key="2">
    <source>
        <dbReference type="PROSITE" id="PS51186"/>
    </source>
</evidence>
<keyword evidence="3" id="KW-0808">Transferase</keyword>
<proteinExistence type="predicted"/>
<dbReference type="PROSITE" id="PS51186">
    <property type="entry name" value="GNAT"/>
    <property type="match status" value="1"/>
</dbReference>
<accession>A0A2T0RRY1</accession>
<feature type="domain" description="N-acetyltransferase" evidence="2">
    <location>
        <begin position="1"/>
        <end position="167"/>
    </location>
</feature>
<organism evidence="3 4">
    <name type="scientific">Pseudosporangium ferrugineum</name>
    <dbReference type="NCBI Taxonomy" id="439699"/>
    <lineage>
        <taxon>Bacteria</taxon>
        <taxon>Bacillati</taxon>
        <taxon>Actinomycetota</taxon>
        <taxon>Actinomycetes</taxon>
        <taxon>Micromonosporales</taxon>
        <taxon>Micromonosporaceae</taxon>
        <taxon>Pseudosporangium</taxon>
    </lineage>
</organism>
<dbReference type="EMBL" id="PVZG01000014">
    <property type="protein sequence ID" value="PRY23877.1"/>
    <property type="molecule type" value="Genomic_DNA"/>
</dbReference>
<evidence type="ECO:0000313" key="4">
    <source>
        <dbReference type="Proteomes" id="UP000239209"/>
    </source>
</evidence>
<name>A0A2T0RRY1_9ACTN</name>
<dbReference type="Pfam" id="PF00583">
    <property type="entry name" value="Acetyltransf_1"/>
    <property type="match status" value="1"/>
</dbReference>